<dbReference type="AlphaFoldDB" id="F3CGE9"/>
<reference evidence="1 2" key="1">
    <citation type="journal article" date="2011" name="PLoS Pathog.">
        <title>Dynamic evolution of pathogenicity revealed by sequencing and comparative genomics of 19 Pseudomonas syringae isolates.</title>
        <authorList>
            <person name="Baltrus D.A."/>
            <person name="Nishimura M.T."/>
            <person name="Romanchuk A."/>
            <person name="Chang J.H."/>
            <person name="Mukhtar M.S."/>
            <person name="Cherkis K."/>
            <person name="Roach J."/>
            <person name="Grant S.R."/>
            <person name="Jones C.D."/>
            <person name="Dangl J.L."/>
        </authorList>
    </citation>
    <scope>NUCLEOTIDE SEQUENCE [LARGE SCALE GENOMIC DNA]</scope>
    <source>
        <strain evidence="2">race 4</strain>
    </source>
</reference>
<evidence type="ECO:0000313" key="2">
    <source>
        <dbReference type="Proteomes" id="UP000005466"/>
    </source>
</evidence>
<protein>
    <submittedName>
        <fullName evidence="1">Carbon-nitrogen family hydrolase</fullName>
    </submittedName>
</protein>
<dbReference type="BioCyc" id="PSYR875330:G11XH-6833-MONOMER"/>
<dbReference type="EMBL" id="ADWY01002612">
    <property type="protein sequence ID" value="EGH18341.1"/>
    <property type="molecule type" value="Genomic_DNA"/>
</dbReference>
<evidence type="ECO:0000313" key="1">
    <source>
        <dbReference type="EMBL" id="EGH18341.1"/>
    </source>
</evidence>
<proteinExistence type="predicted"/>
<dbReference type="Proteomes" id="UP000005466">
    <property type="component" value="Unassembled WGS sequence"/>
</dbReference>
<accession>F3CGE9</accession>
<sequence length="30" mass="3091">TGRWIGGMQGAGSGLVIVTCQREGCQVRVA</sequence>
<dbReference type="HOGENOM" id="CLU_3407624_0_0_6"/>
<dbReference type="GO" id="GO:0016787">
    <property type="term" value="F:hydrolase activity"/>
    <property type="evidence" value="ECO:0007669"/>
    <property type="project" value="UniProtKB-KW"/>
</dbReference>
<keyword evidence="1" id="KW-0378">Hydrolase</keyword>
<comment type="caution">
    <text evidence="1">The sequence shown here is derived from an EMBL/GenBank/DDBJ whole genome shotgun (WGS) entry which is preliminary data.</text>
</comment>
<organism evidence="1 2">
    <name type="scientific">Pseudomonas savastanoi pv. glycinea str. race 4</name>
    <dbReference type="NCBI Taxonomy" id="875330"/>
    <lineage>
        <taxon>Bacteria</taxon>
        <taxon>Pseudomonadati</taxon>
        <taxon>Pseudomonadota</taxon>
        <taxon>Gammaproteobacteria</taxon>
        <taxon>Pseudomonadales</taxon>
        <taxon>Pseudomonadaceae</taxon>
        <taxon>Pseudomonas</taxon>
    </lineage>
</organism>
<name>F3CGE9_PSESG</name>
<feature type="non-terminal residue" evidence="1">
    <location>
        <position position="1"/>
    </location>
</feature>
<gene>
    <name evidence="1" type="ORF">Pgy4_35848</name>
</gene>